<sequence>MKNDFAHYAKILVDLHEQGDMPSWEIVLFIVKSIAQEGGQSDFDSLPVWLKAETEKEIEVYKVERDWKVIINGAIEDYAPYTDNFIKKIEF</sequence>
<evidence type="ECO:0000313" key="2">
    <source>
        <dbReference type="Proteomes" id="UP000501237"/>
    </source>
</evidence>
<name>A0A679GHH0_9GAMM</name>
<accession>A0A679GHH0</accession>
<dbReference type="GeneID" id="57396119"/>
<proteinExistence type="predicted"/>
<dbReference type="AlphaFoldDB" id="A0A679GHH0"/>
<gene>
    <name evidence="1" type="ORF">PtoMrB4_09070</name>
</gene>
<evidence type="ECO:0000313" key="1">
    <source>
        <dbReference type="EMBL" id="BCA26930.1"/>
    </source>
</evidence>
<protein>
    <submittedName>
        <fullName evidence="1">Uncharacterized protein</fullName>
    </submittedName>
</protein>
<dbReference type="KEGG" id="poj:PtoMrB4_09070"/>
<reference evidence="1 2" key="1">
    <citation type="journal article" date="2020" name="Microbiol. Resour. Announc.">
        <title>Complete genome sequence of Pseudomonas otitidis strain MrB4, isolated from Lake Biwa in Japan.</title>
        <authorList>
            <person name="Miyazaki K."/>
            <person name="Hase E."/>
            <person name="Maruya T."/>
        </authorList>
    </citation>
    <scope>NUCLEOTIDE SEQUENCE [LARGE SCALE GENOMIC DNA]</scope>
    <source>
        <strain evidence="1 2">MrB4</strain>
    </source>
</reference>
<dbReference type="RefSeq" id="WP_172432638.1">
    <property type="nucleotide sequence ID" value="NZ_AP022642.1"/>
</dbReference>
<dbReference type="Proteomes" id="UP000501237">
    <property type="component" value="Chromosome"/>
</dbReference>
<organism evidence="1 2">
    <name type="scientific">Metapseudomonas otitidis</name>
    <dbReference type="NCBI Taxonomy" id="319939"/>
    <lineage>
        <taxon>Bacteria</taxon>
        <taxon>Pseudomonadati</taxon>
        <taxon>Pseudomonadota</taxon>
        <taxon>Gammaproteobacteria</taxon>
        <taxon>Pseudomonadales</taxon>
        <taxon>Pseudomonadaceae</taxon>
        <taxon>Metapseudomonas</taxon>
    </lineage>
</organism>
<dbReference type="EMBL" id="AP022642">
    <property type="protein sequence ID" value="BCA26930.1"/>
    <property type="molecule type" value="Genomic_DNA"/>
</dbReference>